<dbReference type="InterPro" id="IPR058240">
    <property type="entry name" value="rSAM_sf"/>
</dbReference>
<name>A0A845L3W2_9FIRM</name>
<dbReference type="Gene3D" id="1.10.150.320">
    <property type="entry name" value="Photosystem II 12 kDa extrinsic protein"/>
    <property type="match status" value="1"/>
</dbReference>
<proteinExistence type="predicted"/>
<protein>
    <submittedName>
        <fullName evidence="5">Putative DNA modification/repair radical SAM protein</fullName>
    </submittedName>
</protein>
<dbReference type="PANTHER" id="PTHR21180">
    <property type="entry name" value="ENDONUCLEASE/EXONUCLEASE/PHOSPHATASE FAMILY DOMAIN-CONTAINING PROTEIN 1"/>
    <property type="match status" value="1"/>
</dbReference>
<dbReference type="SUPFAM" id="SSF102114">
    <property type="entry name" value="Radical SAM enzymes"/>
    <property type="match status" value="1"/>
</dbReference>
<dbReference type="InterPro" id="IPR051675">
    <property type="entry name" value="Endo/Exo/Phosphatase_dom_1"/>
</dbReference>
<evidence type="ECO:0000313" key="5">
    <source>
        <dbReference type="EMBL" id="MZP30973.1"/>
    </source>
</evidence>
<dbReference type="GO" id="GO:0046872">
    <property type="term" value="F:metal ion binding"/>
    <property type="evidence" value="ECO:0007669"/>
    <property type="project" value="UniProtKB-KW"/>
</dbReference>
<dbReference type="InterPro" id="IPR007197">
    <property type="entry name" value="rSAM"/>
</dbReference>
<dbReference type="Gene3D" id="3.20.20.70">
    <property type="entry name" value="Aldolase class I"/>
    <property type="match status" value="1"/>
</dbReference>
<dbReference type="InterPro" id="IPR013785">
    <property type="entry name" value="Aldolase_TIM"/>
</dbReference>
<evidence type="ECO:0000256" key="1">
    <source>
        <dbReference type="ARBA" id="ARBA00022691"/>
    </source>
</evidence>
<dbReference type="Proteomes" id="UP000463470">
    <property type="component" value="Unassembled WGS sequence"/>
</dbReference>
<evidence type="ECO:0000256" key="3">
    <source>
        <dbReference type="ARBA" id="ARBA00023004"/>
    </source>
</evidence>
<keyword evidence="6" id="KW-1185">Reference proteome</keyword>
<dbReference type="NCBIfam" id="TIGR03916">
    <property type="entry name" value="rSAM_link_UDG"/>
    <property type="match status" value="1"/>
</dbReference>
<dbReference type="SFLD" id="SFLDS00029">
    <property type="entry name" value="Radical_SAM"/>
    <property type="match status" value="1"/>
</dbReference>
<accession>A0A845L3W2</accession>
<evidence type="ECO:0000313" key="6">
    <source>
        <dbReference type="Proteomes" id="UP000463470"/>
    </source>
</evidence>
<evidence type="ECO:0000256" key="2">
    <source>
        <dbReference type="ARBA" id="ARBA00022723"/>
    </source>
</evidence>
<dbReference type="SUPFAM" id="SSF47781">
    <property type="entry name" value="RuvA domain 2-like"/>
    <property type="match status" value="1"/>
</dbReference>
<sequence>MMAMNLSEKLQILSTAAKYDVSCSSSGSNRGRKAGAIGSTASSGICHSWSDDGRCISLLKVLFSNVCCYDCSFCVNRVSNDVPRASFTPDELADLTINFYRRNYIEGLFLSSAIEKGPDHTMEQLVRTVRKLRNEYRFNGYIHLKAIPGADSRLIAEAGSLVDRMSVNIELPTSEGLRRLAPQKKKENILRPMGQITGAITQNREERRQFRRTPAFVPAGQSTQLIIGATPESDRQIFTLAEGLYRKFQLKRVYYSAYVPVSVDPRLPSLPAPPLLREHRLYQADWLLRFYDFQADEIVDADNPNLDLELDPKTGWALRHLGFFPVEINRADYRTLLRVPGIGVKSAKRILAARRVGRIQFEHLGRMGVVMKRARYFVTCNGRYYGEIGPDAASLRQQLVMPERGAIKGMAGGEQLTLFGEEMGAGLAMPALETPTTLMLPASPKVTADTSLSPGLAYPALFLPAPVEDQWSMVTGDL</sequence>
<organism evidence="5 6">
    <name type="scientific">Heliomicrobium undosum</name>
    <dbReference type="NCBI Taxonomy" id="121734"/>
    <lineage>
        <taxon>Bacteria</taxon>
        <taxon>Bacillati</taxon>
        <taxon>Bacillota</taxon>
        <taxon>Clostridia</taxon>
        <taxon>Eubacteriales</taxon>
        <taxon>Heliobacteriaceae</taxon>
        <taxon>Heliomicrobium</taxon>
    </lineage>
</organism>
<dbReference type="InterPro" id="IPR023874">
    <property type="entry name" value="DNA_rSAM_put"/>
</dbReference>
<dbReference type="EMBL" id="WXEY01000022">
    <property type="protein sequence ID" value="MZP30973.1"/>
    <property type="molecule type" value="Genomic_DNA"/>
</dbReference>
<gene>
    <name evidence="5" type="ORF">GTO91_14745</name>
</gene>
<reference evidence="5 6" key="1">
    <citation type="submission" date="2020-01" db="EMBL/GenBank/DDBJ databases">
        <title>Whole-genome sequence of Heliobacterium undosum DSM 13378.</title>
        <authorList>
            <person name="Kyndt J.A."/>
            <person name="Meyer T.E."/>
        </authorList>
    </citation>
    <scope>NUCLEOTIDE SEQUENCE [LARGE SCALE GENOMIC DNA]</scope>
    <source>
        <strain evidence="5 6">DSM 13378</strain>
    </source>
</reference>
<dbReference type="AlphaFoldDB" id="A0A845L3W2"/>
<dbReference type="GO" id="GO:0051536">
    <property type="term" value="F:iron-sulfur cluster binding"/>
    <property type="evidence" value="ECO:0007669"/>
    <property type="project" value="UniProtKB-KW"/>
</dbReference>
<dbReference type="CDD" id="cd01335">
    <property type="entry name" value="Radical_SAM"/>
    <property type="match status" value="1"/>
</dbReference>
<keyword evidence="2" id="KW-0479">Metal-binding</keyword>
<comment type="caution">
    <text evidence="5">The sequence shown here is derived from an EMBL/GenBank/DDBJ whole genome shotgun (WGS) entry which is preliminary data.</text>
</comment>
<keyword evidence="1" id="KW-0949">S-adenosyl-L-methionine</keyword>
<dbReference type="OrthoDB" id="9801154at2"/>
<dbReference type="SFLD" id="SFLDG01102">
    <property type="entry name" value="Uncharacterised_Radical_SAM_Su"/>
    <property type="match status" value="1"/>
</dbReference>
<dbReference type="InterPro" id="IPR010994">
    <property type="entry name" value="RuvA_2-like"/>
</dbReference>
<dbReference type="GO" id="GO:0003824">
    <property type="term" value="F:catalytic activity"/>
    <property type="evidence" value="ECO:0007669"/>
    <property type="project" value="InterPro"/>
</dbReference>
<evidence type="ECO:0000256" key="4">
    <source>
        <dbReference type="ARBA" id="ARBA00023014"/>
    </source>
</evidence>
<keyword evidence="3" id="KW-0408">Iron</keyword>
<keyword evidence="4" id="KW-0411">Iron-sulfur</keyword>
<dbReference type="PANTHER" id="PTHR21180:SF9">
    <property type="entry name" value="TYPE II SECRETION SYSTEM PROTEIN K"/>
    <property type="match status" value="1"/>
</dbReference>